<dbReference type="AlphaFoldDB" id="A0A8H3QNG1"/>
<reference evidence="1" key="1">
    <citation type="submission" date="2019-10" db="EMBL/GenBank/DDBJ databases">
        <title>Conservation and host-specific expression of non-tandemly repeated heterogenous ribosome RNA gene in arbuscular mycorrhizal fungi.</title>
        <authorList>
            <person name="Maeda T."/>
            <person name="Kobayashi Y."/>
            <person name="Nakagawa T."/>
            <person name="Ezawa T."/>
            <person name="Yamaguchi K."/>
            <person name="Bino T."/>
            <person name="Nishimoto Y."/>
            <person name="Shigenobu S."/>
            <person name="Kawaguchi M."/>
        </authorList>
    </citation>
    <scope>NUCLEOTIDE SEQUENCE</scope>
    <source>
        <strain evidence="1">HR1</strain>
    </source>
</reference>
<comment type="caution">
    <text evidence="1">The sequence shown here is derived from an EMBL/GenBank/DDBJ whole genome shotgun (WGS) entry which is preliminary data.</text>
</comment>
<gene>
    <name evidence="1" type="ORF">RCL2_001328500</name>
</gene>
<evidence type="ECO:0000313" key="1">
    <source>
        <dbReference type="EMBL" id="GES86223.1"/>
    </source>
</evidence>
<proteinExistence type="predicted"/>
<sequence length="152" mass="17080">MTKSFFKVTQGGYTDRRNKKLQRVLSQALSHTALASSPAVLQNVFLRPKPPFLLYILLHGIYARAAFELAILSAAFCVVFDWNVGDTLLIFRIYTSKYMILSEKKRVSDSHLPLDTAPNVNNLAPEDAIAGKFYSICHTLYLGIGRKSVNRN</sequence>
<protein>
    <submittedName>
        <fullName evidence="1">Uncharacterized protein</fullName>
    </submittedName>
</protein>
<organism evidence="1 2">
    <name type="scientific">Rhizophagus clarus</name>
    <dbReference type="NCBI Taxonomy" id="94130"/>
    <lineage>
        <taxon>Eukaryota</taxon>
        <taxon>Fungi</taxon>
        <taxon>Fungi incertae sedis</taxon>
        <taxon>Mucoromycota</taxon>
        <taxon>Glomeromycotina</taxon>
        <taxon>Glomeromycetes</taxon>
        <taxon>Glomerales</taxon>
        <taxon>Glomeraceae</taxon>
        <taxon>Rhizophagus</taxon>
    </lineage>
</organism>
<evidence type="ECO:0000313" key="2">
    <source>
        <dbReference type="Proteomes" id="UP000615446"/>
    </source>
</evidence>
<dbReference type="Proteomes" id="UP000615446">
    <property type="component" value="Unassembled WGS sequence"/>
</dbReference>
<dbReference type="EMBL" id="BLAL01000160">
    <property type="protein sequence ID" value="GES86223.1"/>
    <property type="molecule type" value="Genomic_DNA"/>
</dbReference>
<accession>A0A8H3QNG1</accession>
<name>A0A8H3QNG1_9GLOM</name>